<evidence type="ECO:0000256" key="1">
    <source>
        <dbReference type="SAM" id="Phobius"/>
    </source>
</evidence>
<reference evidence="3" key="1">
    <citation type="submission" date="2016-10" db="EMBL/GenBank/DDBJ databases">
        <authorList>
            <person name="Varghese N."/>
            <person name="Submissions S."/>
        </authorList>
    </citation>
    <scope>NUCLEOTIDE SEQUENCE [LARGE SCALE GENOMIC DNA]</scope>
    <source>
        <strain evidence="3">DSM 22361</strain>
    </source>
</reference>
<sequence length="240" mass="28725">MDNIIQSLKEFIWEIVGFLVPGLFLIILSNFLISTENQIKNNFLFDWDAFEHSLIIIQGYIFGYIIYSLTKYKVYIQDKIIDYLFYIAKSNKNMINDYVNKKIIKFIYRFLYIRHSSYWHKDFQKSELYKAVLQKYRSEISNIDSMNVNEVRNILMTKNDKQSQVIYTFIFRSSMFDHISTVFILIIVTLFVQGIFNISLLKVGKPYNYIYFIMIILIPLLGNSKRFFFPKAIRVPFSNI</sequence>
<keyword evidence="3" id="KW-1185">Reference proteome</keyword>
<feature type="transmembrane region" description="Helical" evidence="1">
    <location>
        <begin position="12"/>
        <end position="33"/>
    </location>
</feature>
<name>A0A1H5TYS7_9SPHI</name>
<keyword evidence="1" id="KW-1133">Transmembrane helix</keyword>
<feature type="transmembrane region" description="Helical" evidence="1">
    <location>
        <begin position="182"/>
        <end position="201"/>
    </location>
</feature>
<evidence type="ECO:0000313" key="3">
    <source>
        <dbReference type="Proteomes" id="UP000236731"/>
    </source>
</evidence>
<feature type="transmembrane region" description="Helical" evidence="1">
    <location>
        <begin position="53"/>
        <end position="70"/>
    </location>
</feature>
<keyword evidence="1" id="KW-0472">Membrane</keyword>
<dbReference type="OrthoDB" id="1495588at2"/>
<dbReference type="Proteomes" id="UP000236731">
    <property type="component" value="Unassembled WGS sequence"/>
</dbReference>
<dbReference type="RefSeq" id="WP_103905137.1">
    <property type="nucleotide sequence ID" value="NZ_CP049246.1"/>
</dbReference>
<evidence type="ECO:0000313" key="2">
    <source>
        <dbReference type="EMBL" id="SEF67328.1"/>
    </source>
</evidence>
<dbReference type="EMBL" id="FNUT01000002">
    <property type="protein sequence ID" value="SEF67328.1"/>
    <property type="molecule type" value="Genomic_DNA"/>
</dbReference>
<gene>
    <name evidence="2" type="ORF">SAMN05421877_102106</name>
</gene>
<proteinExistence type="predicted"/>
<feature type="transmembrane region" description="Helical" evidence="1">
    <location>
        <begin position="207"/>
        <end position="224"/>
    </location>
</feature>
<keyword evidence="1" id="KW-0812">Transmembrane</keyword>
<protein>
    <submittedName>
        <fullName evidence="2">Uncharacterized protein</fullName>
    </submittedName>
</protein>
<dbReference type="AlphaFoldDB" id="A0A1H5TYS7"/>
<organism evidence="2 3">
    <name type="scientific">Sphingobacterium lactis</name>
    <dbReference type="NCBI Taxonomy" id="797291"/>
    <lineage>
        <taxon>Bacteria</taxon>
        <taxon>Pseudomonadati</taxon>
        <taxon>Bacteroidota</taxon>
        <taxon>Sphingobacteriia</taxon>
        <taxon>Sphingobacteriales</taxon>
        <taxon>Sphingobacteriaceae</taxon>
        <taxon>Sphingobacterium</taxon>
    </lineage>
</organism>
<accession>A0A1H5TYS7</accession>